<dbReference type="InterPro" id="IPR022812">
    <property type="entry name" value="Dynamin"/>
</dbReference>
<dbReference type="InterPro" id="IPR027417">
    <property type="entry name" value="P-loop_NTPase"/>
</dbReference>
<dbReference type="OrthoDB" id="5061070at2759"/>
<keyword evidence="2" id="KW-0342">GTP-binding</keyword>
<dbReference type="PANTHER" id="PTHR11566">
    <property type="entry name" value="DYNAMIN"/>
    <property type="match status" value="1"/>
</dbReference>
<organism evidence="6 7">
    <name type="scientific">Monilinia vaccinii-corymbosi</name>
    <dbReference type="NCBI Taxonomy" id="61207"/>
    <lineage>
        <taxon>Eukaryota</taxon>
        <taxon>Fungi</taxon>
        <taxon>Dikarya</taxon>
        <taxon>Ascomycota</taxon>
        <taxon>Pezizomycotina</taxon>
        <taxon>Leotiomycetes</taxon>
        <taxon>Helotiales</taxon>
        <taxon>Sclerotiniaceae</taxon>
        <taxon>Monilinia</taxon>
    </lineage>
</organism>
<dbReference type="GO" id="GO:0003924">
    <property type="term" value="F:GTPase activity"/>
    <property type="evidence" value="ECO:0007669"/>
    <property type="project" value="InterPro"/>
</dbReference>
<dbReference type="Pfam" id="PF00350">
    <property type="entry name" value="Dynamin_N"/>
    <property type="match status" value="1"/>
</dbReference>
<feature type="compositionally biased region" description="Polar residues" evidence="4">
    <location>
        <begin position="572"/>
        <end position="587"/>
    </location>
</feature>
<proteinExistence type="predicted"/>
<dbReference type="PANTHER" id="PTHR11566:SF131">
    <property type="entry name" value="GTPASE, PUTATIVE (AFU_ORTHOLOGUE AFUA_6G07630)-RELATED"/>
    <property type="match status" value="1"/>
</dbReference>
<dbReference type="GO" id="GO:0005525">
    <property type="term" value="F:GTP binding"/>
    <property type="evidence" value="ECO:0007669"/>
    <property type="project" value="InterPro"/>
</dbReference>
<dbReference type="SMART" id="SM00053">
    <property type="entry name" value="DYNc"/>
    <property type="match status" value="1"/>
</dbReference>
<evidence type="ECO:0000313" key="6">
    <source>
        <dbReference type="EMBL" id="QSZ36029.1"/>
    </source>
</evidence>
<reference evidence="6" key="1">
    <citation type="submission" date="2020-10" db="EMBL/GenBank/DDBJ databases">
        <title>Genome Sequence of Monilinia vaccinii-corymbosi Sheds Light on Mummy Berry Disease Infection of Blueberry and Mating Type.</title>
        <authorList>
            <person name="Yow A.G."/>
            <person name="Zhang Y."/>
            <person name="Bansal K."/>
            <person name="Eacker S.M."/>
            <person name="Sullivan S."/>
            <person name="Liachko I."/>
            <person name="Cubeta M.A."/>
            <person name="Rollins J.A."/>
            <person name="Ashrafi H."/>
        </authorList>
    </citation>
    <scope>NUCLEOTIDE SEQUENCE</scope>
    <source>
        <strain evidence="6">RL-1</strain>
    </source>
</reference>
<dbReference type="GO" id="GO:0008017">
    <property type="term" value="F:microtubule binding"/>
    <property type="evidence" value="ECO:0007669"/>
    <property type="project" value="TreeGrafter"/>
</dbReference>
<dbReference type="InterPro" id="IPR045063">
    <property type="entry name" value="Dynamin_N"/>
</dbReference>
<dbReference type="InterPro" id="IPR001401">
    <property type="entry name" value="Dynamin_GTPase"/>
</dbReference>
<feature type="region of interest" description="Disordered" evidence="4">
    <location>
        <begin position="1"/>
        <end position="55"/>
    </location>
</feature>
<name>A0A8A3PM52_9HELO</name>
<dbReference type="Pfam" id="PF01031">
    <property type="entry name" value="Dynamin_M"/>
    <property type="match status" value="1"/>
</dbReference>
<dbReference type="InterPro" id="IPR020850">
    <property type="entry name" value="GED_dom"/>
</dbReference>
<feature type="compositionally biased region" description="Polar residues" evidence="4">
    <location>
        <begin position="42"/>
        <end position="55"/>
    </location>
</feature>
<evidence type="ECO:0000256" key="4">
    <source>
        <dbReference type="SAM" id="MobiDB-lite"/>
    </source>
</evidence>
<evidence type="ECO:0000256" key="2">
    <source>
        <dbReference type="ARBA" id="ARBA00023134"/>
    </source>
</evidence>
<dbReference type="Gene3D" id="3.40.50.300">
    <property type="entry name" value="P-loop containing nucleotide triphosphate hydrolases"/>
    <property type="match status" value="1"/>
</dbReference>
<dbReference type="GO" id="GO:0031623">
    <property type="term" value="P:receptor internalization"/>
    <property type="evidence" value="ECO:0007669"/>
    <property type="project" value="TreeGrafter"/>
</dbReference>
<sequence>MPFRTPRKQKGAITSTGDGSSTPSHTSSRRFKQESGHLPATPTHQSTSGSRAQSPNLNQLEIDQARHFENDLSLTSYGADNNSESDSANINMDTEDGFKRIGQIVKRLIDTINELRKYDLEHVVNLPKLILVGDQSAGKSSLMCALAGILIPRDKGCCTRCPANIITTDSPTWSCTISLVQKYRYESPNGRAVTVKDFNRKNPFPFWIEQELVQTVFARLTDKPELANYMKWAQIALLNHNRDYKQYIPGSGTRALNGDISIEAKITPNVIKVEIFGPGLPALSFFDLPGIISNMPNPEEKYLVDVFENLAKMYIKESNTMIIFTMSMTVDPVLSRAKKVIEDMNATDRCVGVLTKPDTLADRTGNEDFENILSGKEHRLGHSWLVTKQPGPEFQSNDLEYHKKAHQAEIDFFANDKLWNSSWAGFKSKCGTERIQTVLSGLLTTSILKTIPDIERKICAHKAKILEDLRNLPDLPNQSAQLEIQRLLYNFSQEVKRLVSSEHTGTNFHGDWAMLSHDFHQLLLHIKPLIVCSHKSDALKVPIISIDSDDEETGFFDAPDTSGRKHKHQDATSDQISSQGGRKSGNLTPVAPPAFKAEVSDSGTPRPNRKGPPNPFLGTLFQEYTELGRNFASIGDIQKEMQNSSYGLPNVVDPRIHRLYCKKAVSKWKRPYIAVCHGAVTLLRSSIQTILQKNLGLYKQTFLFKKSQIAINEWIDKLCDQQLNTLEDLYQTENFAPFTLIEGAINEGKNIELAKLQQSRHKHRANCFVDKQLALGIKKIKAERFTFEYQKARQALVDQVTKEQLGADPFEVQIDVAAYVRGYYHIAANRFADSVCISLNNRLFRHVYEQVENFLENKLGTNDPELGIRNSQDLMQEDNKVAEQRRRLQREIKNLEDFEKRFNALVEDCRRSGVDASMLSNAFQVKDCHVLEDDDRSETSEYTTSGLRHQSPIEDMLNRNKRKTYDQEGEMSAKKRGKYNLHARV</sequence>
<dbReference type="PROSITE" id="PS51388">
    <property type="entry name" value="GED"/>
    <property type="match status" value="1"/>
</dbReference>
<keyword evidence="7" id="KW-1185">Reference proteome</keyword>
<feature type="compositionally biased region" description="Basic residues" evidence="4">
    <location>
        <begin position="1"/>
        <end position="10"/>
    </location>
</feature>
<dbReference type="PRINTS" id="PR00195">
    <property type="entry name" value="DYNAMIN"/>
</dbReference>
<dbReference type="InterPro" id="IPR000375">
    <property type="entry name" value="Dynamin_stalk"/>
</dbReference>
<protein>
    <recommendedName>
        <fullName evidence="5">GED domain-containing protein</fullName>
    </recommendedName>
</protein>
<dbReference type="GO" id="GO:0005874">
    <property type="term" value="C:microtubule"/>
    <property type="evidence" value="ECO:0007669"/>
    <property type="project" value="TreeGrafter"/>
</dbReference>
<dbReference type="Gene3D" id="1.20.120.1240">
    <property type="entry name" value="Dynamin, middle domain"/>
    <property type="match status" value="1"/>
</dbReference>
<accession>A0A8A3PM52</accession>
<dbReference type="InterPro" id="IPR003130">
    <property type="entry name" value="GED"/>
</dbReference>
<keyword evidence="1" id="KW-0547">Nucleotide-binding</keyword>
<dbReference type="Proteomes" id="UP000672032">
    <property type="component" value="Chromosome 6"/>
</dbReference>
<evidence type="ECO:0000256" key="3">
    <source>
        <dbReference type="SAM" id="Coils"/>
    </source>
</evidence>
<evidence type="ECO:0000313" key="7">
    <source>
        <dbReference type="Proteomes" id="UP000672032"/>
    </source>
</evidence>
<feature type="coiled-coil region" evidence="3">
    <location>
        <begin position="871"/>
        <end position="908"/>
    </location>
</feature>
<evidence type="ECO:0000259" key="5">
    <source>
        <dbReference type="PROSITE" id="PS51388"/>
    </source>
</evidence>
<dbReference type="Pfam" id="PF02212">
    <property type="entry name" value="GED"/>
    <property type="match status" value="1"/>
</dbReference>
<feature type="region of interest" description="Disordered" evidence="4">
    <location>
        <begin position="552"/>
        <end position="615"/>
    </location>
</feature>
<keyword evidence="3" id="KW-0175">Coiled coil</keyword>
<feature type="region of interest" description="Disordered" evidence="4">
    <location>
        <begin position="963"/>
        <end position="985"/>
    </location>
</feature>
<gene>
    <name evidence="6" type="ORF">DSL72_007153</name>
</gene>
<evidence type="ECO:0000256" key="1">
    <source>
        <dbReference type="ARBA" id="ARBA00022741"/>
    </source>
</evidence>
<dbReference type="GO" id="GO:0005886">
    <property type="term" value="C:plasma membrane"/>
    <property type="evidence" value="ECO:0007669"/>
    <property type="project" value="TreeGrafter"/>
</dbReference>
<dbReference type="GO" id="GO:0005737">
    <property type="term" value="C:cytoplasm"/>
    <property type="evidence" value="ECO:0007669"/>
    <property type="project" value="TreeGrafter"/>
</dbReference>
<dbReference type="SUPFAM" id="SSF52540">
    <property type="entry name" value="P-loop containing nucleoside triphosphate hydrolases"/>
    <property type="match status" value="1"/>
</dbReference>
<dbReference type="AlphaFoldDB" id="A0A8A3PM52"/>
<dbReference type="EMBL" id="CP063410">
    <property type="protein sequence ID" value="QSZ36029.1"/>
    <property type="molecule type" value="Genomic_DNA"/>
</dbReference>
<feature type="compositionally biased region" description="Polar residues" evidence="4">
    <location>
        <begin position="12"/>
        <end position="26"/>
    </location>
</feature>
<feature type="domain" description="GED" evidence="5">
    <location>
        <begin position="813"/>
        <end position="910"/>
    </location>
</feature>
<feature type="compositionally biased region" description="Basic residues" evidence="4">
    <location>
        <begin position="974"/>
        <end position="985"/>
    </location>
</feature>